<comment type="similarity">
    <text evidence="1">Belongs to the short-chain dehydrogenases/reductases (SDR) family.</text>
</comment>
<dbReference type="InterPro" id="IPR020904">
    <property type="entry name" value="Sc_DH/Rdtase_CS"/>
</dbReference>
<organism evidence="3 4">
    <name type="scientific">Bosea lathyri</name>
    <dbReference type="NCBI Taxonomy" id="1036778"/>
    <lineage>
        <taxon>Bacteria</taxon>
        <taxon>Pseudomonadati</taxon>
        <taxon>Pseudomonadota</taxon>
        <taxon>Alphaproteobacteria</taxon>
        <taxon>Hyphomicrobiales</taxon>
        <taxon>Boseaceae</taxon>
        <taxon>Bosea</taxon>
    </lineage>
</organism>
<protein>
    <submittedName>
        <fullName evidence="3">NAD(P)-dependent dehydrogenase, short-chain alcohol dehydrogenase family</fullName>
    </submittedName>
</protein>
<dbReference type="PANTHER" id="PTHR45024:SF3">
    <property type="entry name" value="BLL2957 PROTEIN"/>
    <property type="match status" value="1"/>
</dbReference>
<dbReference type="Pfam" id="PF13561">
    <property type="entry name" value="adh_short_C2"/>
    <property type="match status" value="1"/>
</dbReference>
<dbReference type="PANTHER" id="PTHR45024">
    <property type="entry name" value="DEHYDROGENASES, SHORT CHAIN"/>
    <property type="match status" value="1"/>
</dbReference>
<sequence>MTENAMLDGKVILVTGAGGGIGRDIALMAGAHGARVVVNDIGAALDGRGEDKGPAERVVEEIRSAGGTAVASLDSVAEPEGAQRIVSVALDAFGRLDGIVNNAGILRDAFFHKMSLEEWDRVLKVHLYGSFNVSRAAAPIFKEQQSGSLVHMTSTSGLIGNLAQANYSAAKLGLVGLSKSIALDMRRFGVRSNCIAPFAWSRMISSIKVDSPEQQERVARLQQMTPAKVAPLAVYLLSDRADSVTGQIFCVRNNEILLFSQPRPVRSVQREQGWTPEQIADHAMPALSASFHELDVSSDVFTWDPV</sequence>
<proteinExistence type="inferred from homology"/>
<reference evidence="3 4" key="1">
    <citation type="submission" date="2016-10" db="EMBL/GenBank/DDBJ databases">
        <authorList>
            <person name="de Groot N.N."/>
        </authorList>
    </citation>
    <scope>NUCLEOTIDE SEQUENCE [LARGE SCALE GENOMIC DNA]</scope>
    <source>
        <strain evidence="3 4">DSM 26656</strain>
    </source>
</reference>
<feature type="domain" description="Ketoreductase" evidence="2">
    <location>
        <begin position="10"/>
        <end position="203"/>
    </location>
</feature>
<dbReference type="Proteomes" id="UP000236743">
    <property type="component" value="Unassembled WGS sequence"/>
</dbReference>
<dbReference type="FunFam" id="3.40.50.720:FF:000084">
    <property type="entry name" value="Short-chain dehydrogenase reductase"/>
    <property type="match status" value="1"/>
</dbReference>
<keyword evidence="4" id="KW-1185">Reference proteome</keyword>
<dbReference type="SMART" id="SM00822">
    <property type="entry name" value="PKS_KR"/>
    <property type="match status" value="1"/>
</dbReference>
<evidence type="ECO:0000259" key="2">
    <source>
        <dbReference type="SMART" id="SM00822"/>
    </source>
</evidence>
<dbReference type="PRINTS" id="PR00080">
    <property type="entry name" value="SDRFAMILY"/>
</dbReference>
<evidence type="ECO:0000256" key="1">
    <source>
        <dbReference type="ARBA" id="ARBA00006484"/>
    </source>
</evidence>
<dbReference type="InterPro" id="IPR051687">
    <property type="entry name" value="Peroxisomal_Beta-Oxidation"/>
</dbReference>
<evidence type="ECO:0000313" key="3">
    <source>
        <dbReference type="EMBL" id="SEG39724.1"/>
    </source>
</evidence>
<evidence type="ECO:0000313" key="4">
    <source>
        <dbReference type="Proteomes" id="UP000236743"/>
    </source>
</evidence>
<dbReference type="PRINTS" id="PR00081">
    <property type="entry name" value="GDHRDH"/>
</dbReference>
<dbReference type="InterPro" id="IPR036291">
    <property type="entry name" value="NAD(P)-bd_dom_sf"/>
</dbReference>
<dbReference type="PROSITE" id="PS00061">
    <property type="entry name" value="ADH_SHORT"/>
    <property type="match status" value="1"/>
</dbReference>
<dbReference type="AlphaFoldDB" id="A0A1H5ZUR8"/>
<dbReference type="EMBL" id="FNUY01000005">
    <property type="protein sequence ID" value="SEG39724.1"/>
    <property type="molecule type" value="Genomic_DNA"/>
</dbReference>
<accession>A0A1H5ZUR8</accession>
<dbReference type="SUPFAM" id="SSF51735">
    <property type="entry name" value="NAD(P)-binding Rossmann-fold domains"/>
    <property type="match status" value="1"/>
</dbReference>
<dbReference type="Gene3D" id="3.40.50.720">
    <property type="entry name" value="NAD(P)-binding Rossmann-like Domain"/>
    <property type="match status" value="1"/>
</dbReference>
<gene>
    <name evidence="3" type="ORF">SAMN04488115_10518</name>
</gene>
<dbReference type="InterPro" id="IPR057326">
    <property type="entry name" value="KR_dom"/>
</dbReference>
<dbReference type="RefSeq" id="WP_200828008.1">
    <property type="nucleotide sequence ID" value="NZ_FNUY01000005.1"/>
</dbReference>
<name>A0A1H5ZUR8_9HYPH</name>
<dbReference type="InterPro" id="IPR002347">
    <property type="entry name" value="SDR_fam"/>
</dbReference>